<accession>A0A090Q195</accession>
<protein>
    <submittedName>
        <fullName evidence="1">Uncharacterized protein</fullName>
    </submittedName>
</protein>
<proteinExistence type="predicted"/>
<reference evidence="1" key="1">
    <citation type="journal article" date="2014" name="Genome Announc.">
        <title>Draft Genome Sequences of Marine Flavobacterium Nonlabens Strains NR17, NR24, NR27, NR32, NR33, and Ara13.</title>
        <authorList>
            <person name="Nakanishi M."/>
            <person name="Meirelles P."/>
            <person name="Suzuki R."/>
            <person name="Takatani N."/>
            <person name="Mino S."/>
            <person name="Suda W."/>
            <person name="Oshima K."/>
            <person name="Hattori M."/>
            <person name="Ohkuma M."/>
            <person name="Hosokawa M."/>
            <person name="Miyashita K."/>
            <person name="Thompson F.L."/>
            <person name="Niwa A."/>
            <person name="Sawabe T."/>
            <person name="Sawabe T."/>
        </authorList>
    </citation>
    <scope>NUCLEOTIDE SEQUENCE [LARGE SCALE GENOMIC DNA]</scope>
    <source>
        <strain evidence="1">JCM 19294</strain>
    </source>
</reference>
<sequence>MSSIIIQVAGKEVPFVDADLRFRESNNSFTDSIELPHAKFPIRIPENTQTVEALGAPSLTAARKQRNYDCIIIIGQNRYRGTLEIIKYFNTYRKADLSYNSPVKDLLSSKIYDFLPAINLKGDDPDSVPFSPRSDQEFNAQVELNNYATSNLLKTFPEIQWQLPSFIHPDRIEEGKKEIDEDFSFYKEAINGRDSNGDLFINDATVTPTEFEVRNRNIICPKVFVMSPLLNALESIGYTLKGAGAFHPLIKSLLYYSEEDQMTEIQYRTPGQFFDPSLTPTWSFSFASPIGVSWQRRSELTMNIQGNITVNIKLEWAPTTITNRDTYVSVVWQNNIVFSEVFFDPVDYQAQTNITVDSNNVGDTLTFFLHQRQQFPEPIVFEVETVKDQKENLFYDVHPTIDFKRYVPDWTISNLLSNLKLFNLKPVIDDVSKEFSLVFNEQDYLFKRDAVVIKGNRNLREFDNIENDNFVLRYDNDTDEYISINQDQSIINGIVNDRTAVFNSEFNIVPHNGNTSIINETYLDKKGVGLMIYNPLNAPFVSTEVNGASLSITGNNGIYNSFHKAWISFLLDGSIVPINLQVSSTLLQEILKKQDIFVNGKRFLLVESDYKPKGQNVYDLNLKLMSVNI</sequence>
<evidence type="ECO:0000313" key="2">
    <source>
        <dbReference type="Proteomes" id="UP000029221"/>
    </source>
</evidence>
<dbReference type="Proteomes" id="UP000029221">
    <property type="component" value="Unassembled WGS sequence"/>
</dbReference>
<gene>
    <name evidence="1" type="ORF">JCM19294_1114</name>
</gene>
<dbReference type="AlphaFoldDB" id="A0A090Q195"/>
<comment type="caution">
    <text evidence="1">The sequence shown here is derived from an EMBL/GenBank/DDBJ whole genome shotgun (WGS) entry which is preliminary data.</text>
</comment>
<organism evidence="1 2">
    <name type="scientific">Nonlabens tegetincola</name>
    <dbReference type="NCBI Taxonomy" id="323273"/>
    <lineage>
        <taxon>Bacteria</taxon>
        <taxon>Pseudomonadati</taxon>
        <taxon>Bacteroidota</taxon>
        <taxon>Flavobacteriia</taxon>
        <taxon>Flavobacteriales</taxon>
        <taxon>Flavobacteriaceae</taxon>
        <taxon>Nonlabens</taxon>
    </lineage>
</organism>
<keyword evidence="2" id="KW-1185">Reference proteome</keyword>
<dbReference type="EMBL" id="BBML01000003">
    <property type="protein sequence ID" value="GAK96805.1"/>
    <property type="molecule type" value="Genomic_DNA"/>
</dbReference>
<dbReference type="RefSeq" id="WP_042278296.1">
    <property type="nucleotide sequence ID" value="NZ_BBML01000003.1"/>
</dbReference>
<evidence type="ECO:0000313" key="1">
    <source>
        <dbReference type="EMBL" id="GAK96805.1"/>
    </source>
</evidence>
<name>A0A090Q195_9FLAO</name>